<proteinExistence type="predicted"/>
<evidence type="ECO:0000313" key="2">
    <source>
        <dbReference type="EMBL" id="ORC89822.1"/>
    </source>
</evidence>
<gene>
    <name evidence="2" type="ORF">TM35_000113560</name>
</gene>
<dbReference type="AlphaFoldDB" id="A0A1X0NYQ4"/>
<dbReference type="Proteomes" id="UP000192257">
    <property type="component" value="Unassembled WGS sequence"/>
</dbReference>
<feature type="region of interest" description="Disordered" evidence="1">
    <location>
        <begin position="109"/>
        <end position="138"/>
    </location>
</feature>
<keyword evidence="3" id="KW-1185">Reference proteome</keyword>
<comment type="caution">
    <text evidence="2">The sequence shown here is derived from an EMBL/GenBank/DDBJ whole genome shotgun (WGS) entry which is preliminary data.</text>
</comment>
<dbReference type="OrthoDB" id="243762at2759"/>
<dbReference type="RefSeq" id="XP_028883888.1">
    <property type="nucleotide sequence ID" value="XM_029025065.1"/>
</dbReference>
<protein>
    <submittedName>
        <fullName evidence="2">Uncharacterized protein</fullName>
    </submittedName>
</protein>
<organism evidence="2 3">
    <name type="scientific">Trypanosoma theileri</name>
    <dbReference type="NCBI Taxonomy" id="67003"/>
    <lineage>
        <taxon>Eukaryota</taxon>
        <taxon>Discoba</taxon>
        <taxon>Euglenozoa</taxon>
        <taxon>Kinetoplastea</taxon>
        <taxon>Metakinetoplastina</taxon>
        <taxon>Trypanosomatida</taxon>
        <taxon>Trypanosomatidae</taxon>
        <taxon>Trypanosoma</taxon>
    </lineage>
</organism>
<accession>A0A1X0NYQ4</accession>
<feature type="compositionally biased region" description="Basic and acidic residues" evidence="1">
    <location>
        <begin position="128"/>
        <end position="138"/>
    </location>
</feature>
<feature type="compositionally biased region" description="Basic and acidic residues" evidence="1">
    <location>
        <begin position="109"/>
        <end position="119"/>
    </location>
</feature>
<evidence type="ECO:0000313" key="3">
    <source>
        <dbReference type="Proteomes" id="UP000192257"/>
    </source>
</evidence>
<dbReference type="GeneID" id="39984845"/>
<reference evidence="2 3" key="1">
    <citation type="submission" date="2017-03" db="EMBL/GenBank/DDBJ databases">
        <title>An alternative strategy for trypanosome survival in the mammalian bloodstream revealed through genome and transcriptome analysis of the ubiquitous bovine parasite Trypanosoma (Megatrypanum) theileri.</title>
        <authorList>
            <person name="Kelly S."/>
            <person name="Ivens A."/>
            <person name="Mott A."/>
            <person name="O'Neill E."/>
            <person name="Emms D."/>
            <person name="Macleod O."/>
            <person name="Voorheis P."/>
            <person name="Matthews J."/>
            <person name="Matthews K."/>
            <person name="Carrington M."/>
        </authorList>
    </citation>
    <scope>NUCLEOTIDE SEQUENCE [LARGE SCALE GENOMIC DNA]</scope>
    <source>
        <strain evidence="2">Edinburgh</strain>
    </source>
</reference>
<feature type="region of interest" description="Disordered" evidence="1">
    <location>
        <begin position="1"/>
        <end position="67"/>
    </location>
</feature>
<dbReference type="EMBL" id="NBCO01000011">
    <property type="protein sequence ID" value="ORC89822.1"/>
    <property type="molecule type" value="Genomic_DNA"/>
</dbReference>
<evidence type="ECO:0000256" key="1">
    <source>
        <dbReference type="SAM" id="MobiDB-lite"/>
    </source>
</evidence>
<feature type="compositionally biased region" description="Basic and acidic residues" evidence="1">
    <location>
        <begin position="1"/>
        <end position="10"/>
    </location>
</feature>
<name>A0A1X0NYQ4_9TRYP</name>
<sequence length="336" mass="38316">MEESTRDIDCTTRLLPPKGKDKDGMMLGKQIPSGSTNSCSESSEDYSNVSASEDVDEERAERQALLSGNNYNAAKDPYAELIASAMEVRRRVHSANEVTARLREISRGMAKRMQEQQEGKEEEEEREDQQSMRNAEKMSREELYLEFEEEFTSALETLRTMQFFGVLSDMDRMSMAVTRAAFLTSRRNLISIQENQHNHLTRLLFTAWRQQFQLRQDIRRREQGMLVSHDYDGPSMGEVGMKEDAARPAFVFPMAESIGGFGQCGETDDFEERDHMAALYGLHKTLQRIVAMQKERLRCLVEETTGSSENMMNGLNRNNKHSSPSKLCDNGCCSVL</sequence>
<feature type="compositionally biased region" description="Low complexity" evidence="1">
    <location>
        <begin position="25"/>
        <end position="52"/>
    </location>
</feature>
<dbReference type="VEuPathDB" id="TriTrypDB:TM35_000113560"/>